<dbReference type="AlphaFoldDB" id="A7SU53"/>
<name>A7SU53_NEMVE</name>
<gene>
    <name evidence="3" type="ORF">NEMVEDRAFT_v1g217538</name>
</gene>
<dbReference type="InterPro" id="IPR056791">
    <property type="entry name" value="Znf_Mcm10_C"/>
</dbReference>
<protein>
    <recommendedName>
        <fullName evidence="2">Replication factor Mcm10 C-terminal domain-containing protein</fullName>
    </recommendedName>
</protein>
<keyword evidence="4" id="KW-1185">Reference proteome</keyword>
<organism evidence="3 4">
    <name type="scientific">Nematostella vectensis</name>
    <name type="common">Starlet sea anemone</name>
    <dbReference type="NCBI Taxonomy" id="45351"/>
    <lineage>
        <taxon>Eukaryota</taxon>
        <taxon>Metazoa</taxon>
        <taxon>Cnidaria</taxon>
        <taxon>Anthozoa</taxon>
        <taxon>Hexacorallia</taxon>
        <taxon>Actiniaria</taxon>
        <taxon>Edwardsiidae</taxon>
        <taxon>Nematostella</taxon>
    </lineage>
</organism>
<dbReference type="EMBL" id="DS469807">
    <property type="protein sequence ID" value="EDO32764.1"/>
    <property type="molecule type" value="Genomic_DNA"/>
</dbReference>
<dbReference type="GO" id="GO:0006270">
    <property type="term" value="P:DNA replication initiation"/>
    <property type="evidence" value="ECO:0007669"/>
    <property type="project" value="InterPro"/>
</dbReference>
<dbReference type="InterPro" id="IPR040184">
    <property type="entry name" value="Mcm10"/>
</dbReference>
<feature type="compositionally biased region" description="Basic and acidic residues" evidence="1">
    <location>
        <begin position="1"/>
        <end position="11"/>
    </location>
</feature>
<dbReference type="InterPro" id="IPR012340">
    <property type="entry name" value="NA-bd_OB-fold"/>
</dbReference>
<feature type="region of interest" description="Disordered" evidence="1">
    <location>
        <begin position="1"/>
        <end position="75"/>
    </location>
</feature>
<dbReference type="GO" id="GO:0003690">
    <property type="term" value="F:double-stranded DNA binding"/>
    <property type="evidence" value="ECO:0007669"/>
    <property type="project" value="InterPro"/>
</dbReference>
<dbReference type="Pfam" id="PF09332">
    <property type="entry name" value="Mcm10"/>
    <property type="match status" value="1"/>
</dbReference>
<dbReference type="SMART" id="SM01280">
    <property type="entry name" value="Mcm10"/>
    <property type="match status" value="1"/>
</dbReference>
<dbReference type="eggNOG" id="KOG3056">
    <property type="taxonomic scope" value="Eukaryota"/>
</dbReference>
<dbReference type="PANTHER" id="PTHR13454:SF11">
    <property type="entry name" value="PROTEIN MCM10 HOMOLOG"/>
    <property type="match status" value="1"/>
</dbReference>
<evidence type="ECO:0000259" key="2">
    <source>
        <dbReference type="SMART" id="SM01280"/>
    </source>
</evidence>
<accession>A7SU53</accession>
<dbReference type="InterPro" id="IPR015411">
    <property type="entry name" value="Rep_factor_Mcm10_C"/>
</dbReference>
<reference evidence="3 4" key="1">
    <citation type="journal article" date="2007" name="Science">
        <title>Sea anemone genome reveals ancestral eumetazoan gene repertoire and genomic organization.</title>
        <authorList>
            <person name="Putnam N.H."/>
            <person name="Srivastava M."/>
            <person name="Hellsten U."/>
            <person name="Dirks B."/>
            <person name="Chapman J."/>
            <person name="Salamov A."/>
            <person name="Terry A."/>
            <person name="Shapiro H."/>
            <person name="Lindquist E."/>
            <person name="Kapitonov V.V."/>
            <person name="Jurka J."/>
            <person name="Genikhovich G."/>
            <person name="Grigoriev I.V."/>
            <person name="Lucas S.M."/>
            <person name="Steele R.E."/>
            <person name="Finnerty J.R."/>
            <person name="Technau U."/>
            <person name="Martindale M.Q."/>
            <person name="Rokhsar D.S."/>
        </authorList>
    </citation>
    <scope>NUCLEOTIDE SEQUENCE [LARGE SCALE GENOMIC DNA]</scope>
    <source>
        <strain evidence="4">CH2 X CH6</strain>
    </source>
</reference>
<dbReference type="GO" id="GO:0003697">
    <property type="term" value="F:single-stranded DNA binding"/>
    <property type="evidence" value="ECO:0007669"/>
    <property type="project" value="InterPro"/>
</dbReference>
<dbReference type="STRING" id="45351.A7SU53"/>
<proteinExistence type="predicted"/>
<dbReference type="Gene3D" id="2.40.50.140">
    <property type="entry name" value="Nucleic acid-binding proteins"/>
    <property type="match status" value="1"/>
</dbReference>
<dbReference type="Pfam" id="PF24863">
    <property type="entry name" value="zf-CCCH_Mcm10"/>
    <property type="match status" value="1"/>
</dbReference>
<feature type="compositionally biased region" description="Polar residues" evidence="1">
    <location>
        <begin position="26"/>
        <end position="37"/>
    </location>
</feature>
<dbReference type="Pfam" id="PF22379">
    <property type="entry name" value="OB_MCM10"/>
    <property type="match status" value="1"/>
</dbReference>
<dbReference type="InParanoid" id="A7SU53"/>
<evidence type="ECO:0000313" key="4">
    <source>
        <dbReference type="Proteomes" id="UP000001593"/>
    </source>
</evidence>
<sequence length="480" mass="53959">MTEHCKQKTSEPMKASAFFGEKTRVARSSTPLQQSGTKASAKSKAEPKKAKLIQPKAQNYLPKQQRQLPEHDDKDVTKERFSGLRIINPLISSTVMAQRMEGRKIVPISQIESKLSKGKEKDIDWVTIGALASKLPPRTSSNVLATTGYGAPNKGALMNKLQKNMSSSSFMYQGKTLTLGAPAPQKSKNVSLKSLGIAGDSEQDTSIKKTKTAKPKQSEAASDFLRDLLALPTPGTRNLIKHLHKDEEERVYRGEKTLFCVTFITKLYTLRITYACFREIPMEVNSALLLFQLRALSVVKQKGPIEKEDPNAVRKKRSPSAIQTVGKRVDKDQSASYAFCQCEVIIGTHQAQAERQEQYFSSLEKKEQLEDKLKSIKEIIVKVYCCKKCDYVAESASDICFKENHPLKQTKAPKRFFSCKNCKQRTISYGARMPKLTCKNCGEMNYERTSMFMEKQGPKIAGETLLVRGEEHSKFMNSFR</sequence>
<dbReference type="PhylomeDB" id="A7SU53"/>
<feature type="domain" description="Replication factor Mcm10 C-terminal" evidence="2">
    <location>
        <begin position="149"/>
        <end position="478"/>
    </location>
</feature>
<dbReference type="HOGENOM" id="CLU_568988_0_0_1"/>
<evidence type="ECO:0000256" key="1">
    <source>
        <dbReference type="SAM" id="MobiDB-lite"/>
    </source>
</evidence>
<dbReference type="PANTHER" id="PTHR13454">
    <property type="entry name" value="PROTEIN MCM10 HOMOLOG"/>
    <property type="match status" value="1"/>
</dbReference>
<dbReference type="Proteomes" id="UP000001593">
    <property type="component" value="Unassembled WGS sequence"/>
</dbReference>
<dbReference type="InterPro" id="IPR055065">
    <property type="entry name" value="OB_MCM10"/>
</dbReference>
<dbReference type="OMA" id="KQKGPIE"/>
<evidence type="ECO:0000313" key="3">
    <source>
        <dbReference type="EMBL" id="EDO32764.1"/>
    </source>
</evidence>